<gene>
    <name evidence="8" type="ORF">Fcan01_14099</name>
</gene>
<feature type="region of interest" description="Disordered" evidence="5">
    <location>
        <begin position="1"/>
        <end position="56"/>
    </location>
</feature>
<evidence type="ECO:0000259" key="6">
    <source>
        <dbReference type="Pfam" id="PF00501"/>
    </source>
</evidence>
<dbReference type="SUPFAM" id="SSF56801">
    <property type="entry name" value="Acetyl-CoA synthetase-like"/>
    <property type="match status" value="1"/>
</dbReference>
<feature type="compositionally biased region" description="Basic and acidic residues" evidence="5">
    <location>
        <begin position="42"/>
        <end position="56"/>
    </location>
</feature>
<dbReference type="EMBL" id="LNIX01000008">
    <property type="protein sequence ID" value="OXA51025.1"/>
    <property type="molecule type" value="Genomic_DNA"/>
</dbReference>
<evidence type="ECO:0000256" key="3">
    <source>
        <dbReference type="ARBA" id="ARBA00022598"/>
    </source>
</evidence>
<evidence type="ECO:0000256" key="1">
    <source>
        <dbReference type="ARBA" id="ARBA00004275"/>
    </source>
</evidence>
<dbReference type="AlphaFoldDB" id="A0A226DZV6"/>
<dbReference type="Gene3D" id="3.30.300.30">
    <property type="match status" value="1"/>
</dbReference>
<dbReference type="InterPro" id="IPR042099">
    <property type="entry name" value="ANL_N_sf"/>
</dbReference>
<sequence>MTILIDDDSSSPTNPDSDSSKTLRSPCPLKSSGKGKTLPEVFLERRGKNSDPAEPEFCMRDSITKESYRFADFDDQTARIASAFYKKGMRKGDVVVYITNDMVKLPLFLVGVWRGNGIARAVYPEEDLETLHAALEESRVGWIYCGPETAVMALCAASKVYWDVEVILTNGMADGCTDFGEFLLDDGSQVPELNISPTDPALMLCTSGTTGRSKSAVHTHESILSILLAMENIPWSTTGENPNLILSKTCHITGTLWPLSIILKGGCCIVMDRATVERIMDAVDEYKPRVIWGFPTLLLQVANSPNEENRDLTSLELSLSAGSPITPPMIQAIKKLPNMKGIINLYGLTECVPVTCCIDFENVMENGDSDDNSSASCLFEDQPEFTVGKVFPGVEVQVRDPETGEILGVREQGEICAKTESTFLEYFENPKATREAFIDGYFRTGDIGYYDENGFIMVVDRLKEIFKFIGNHVSPTEIEDVISRHPAVAMVSVVGMPDPEGRGHVPRAFVVKRTGYEDTTGEEIRTFADSENSLLIILLLVSYLVNSMDSKLNLADNLADYKRLRGGLYTVDALPQGKTGKVTRSLVQQIVVDQNNEEVDVET</sequence>
<name>A0A226DZV6_FOLCA</name>
<keyword evidence="3 8" id="KW-0436">Ligase</keyword>
<feature type="domain" description="AMP-binding enzyme C-terminal" evidence="7">
    <location>
        <begin position="477"/>
        <end position="581"/>
    </location>
</feature>
<keyword evidence="4" id="KW-0576">Peroxisome</keyword>
<dbReference type="InterPro" id="IPR045851">
    <property type="entry name" value="AMP-bd_C_sf"/>
</dbReference>
<dbReference type="PROSITE" id="PS00455">
    <property type="entry name" value="AMP_BINDING"/>
    <property type="match status" value="1"/>
</dbReference>
<dbReference type="GO" id="GO:0016405">
    <property type="term" value="F:CoA-ligase activity"/>
    <property type="evidence" value="ECO:0007669"/>
    <property type="project" value="TreeGrafter"/>
</dbReference>
<dbReference type="OMA" id="NPITHTC"/>
<comment type="similarity">
    <text evidence="2">Belongs to the ATP-dependent AMP-binding enzyme family.</text>
</comment>
<dbReference type="PANTHER" id="PTHR24096">
    <property type="entry name" value="LONG-CHAIN-FATTY-ACID--COA LIGASE"/>
    <property type="match status" value="1"/>
</dbReference>
<evidence type="ECO:0000313" key="9">
    <source>
        <dbReference type="Proteomes" id="UP000198287"/>
    </source>
</evidence>
<keyword evidence="9" id="KW-1185">Reference proteome</keyword>
<proteinExistence type="inferred from homology"/>
<evidence type="ECO:0000256" key="5">
    <source>
        <dbReference type="SAM" id="MobiDB-lite"/>
    </source>
</evidence>
<reference evidence="8 9" key="1">
    <citation type="submission" date="2015-12" db="EMBL/GenBank/DDBJ databases">
        <title>The genome of Folsomia candida.</title>
        <authorList>
            <person name="Faddeeva A."/>
            <person name="Derks M.F."/>
            <person name="Anvar Y."/>
            <person name="Smit S."/>
            <person name="Van Straalen N."/>
            <person name="Roelofs D."/>
        </authorList>
    </citation>
    <scope>NUCLEOTIDE SEQUENCE [LARGE SCALE GENOMIC DNA]</scope>
    <source>
        <strain evidence="8 9">VU population</strain>
        <tissue evidence="8">Whole body</tissue>
    </source>
</reference>
<evidence type="ECO:0000256" key="4">
    <source>
        <dbReference type="ARBA" id="ARBA00023140"/>
    </source>
</evidence>
<comment type="subcellular location">
    <subcellularLocation>
        <location evidence="1">Peroxisome</location>
    </subcellularLocation>
</comment>
<dbReference type="InterPro" id="IPR025110">
    <property type="entry name" value="AMP-bd_C"/>
</dbReference>
<dbReference type="GO" id="GO:0005777">
    <property type="term" value="C:peroxisome"/>
    <property type="evidence" value="ECO:0007669"/>
    <property type="project" value="UniProtKB-SubCell"/>
</dbReference>
<evidence type="ECO:0000259" key="7">
    <source>
        <dbReference type="Pfam" id="PF13193"/>
    </source>
</evidence>
<dbReference type="STRING" id="158441.A0A226DZV6"/>
<dbReference type="InterPro" id="IPR000873">
    <property type="entry name" value="AMP-dep_synth/lig_dom"/>
</dbReference>
<accession>A0A226DZV6</accession>
<protein>
    <submittedName>
        <fullName evidence="8">Putative 4-coumarate--CoA ligase 3</fullName>
    </submittedName>
</protein>
<dbReference type="InterPro" id="IPR020845">
    <property type="entry name" value="AMP-binding_CS"/>
</dbReference>
<dbReference type="Pfam" id="PF00501">
    <property type="entry name" value="AMP-binding"/>
    <property type="match status" value="1"/>
</dbReference>
<dbReference type="Pfam" id="PF13193">
    <property type="entry name" value="AMP-binding_C"/>
    <property type="match status" value="1"/>
</dbReference>
<dbReference type="PANTHER" id="PTHR24096:SF149">
    <property type="entry name" value="AMP-BINDING DOMAIN-CONTAINING PROTEIN-RELATED"/>
    <property type="match status" value="1"/>
</dbReference>
<feature type="domain" description="AMP-dependent synthetase/ligase" evidence="6">
    <location>
        <begin position="65"/>
        <end position="427"/>
    </location>
</feature>
<organism evidence="8 9">
    <name type="scientific">Folsomia candida</name>
    <name type="common">Springtail</name>
    <dbReference type="NCBI Taxonomy" id="158441"/>
    <lineage>
        <taxon>Eukaryota</taxon>
        <taxon>Metazoa</taxon>
        <taxon>Ecdysozoa</taxon>
        <taxon>Arthropoda</taxon>
        <taxon>Hexapoda</taxon>
        <taxon>Collembola</taxon>
        <taxon>Entomobryomorpha</taxon>
        <taxon>Isotomoidea</taxon>
        <taxon>Isotomidae</taxon>
        <taxon>Proisotominae</taxon>
        <taxon>Folsomia</taxon>
    </lineage>
</organism>
<evidence type="ECO:0000313" key="8">
    <source>
        <dbReference type="EMBL" id="OXA51025.1"/>
    </source>
</evidence>
<dbReference type="OrthoDB" id="10253869at2759"/>
<dbReference type="Proteomes" id="UP000198287">
    <property type="component" value="Unassembled WGS sequence"/>
</dbReference>
<dbReference type="Gene3D" id="3.40.50.12780">
    <property type="entry name" value="N-terminal domain of ligase-like"/>
    <property type="match status" value="1"/>
</dbReference>
<evidence type="ECO:0000256" key="2">
    <source>
        <dbReference type="ARBA" id="ARBA00006432"/>
    </source>
</evidence>
<comment type="caution">
    <text evidence="8">The sequence shown here is derived from an EMBL/GenBank/DDBJ whole genome shotgun (WGS) entry which is preliminary data.</text>
</comment>